<reference evidence="1 2" key="1">
    <citation type="submission" date="2018-06" db="EMBL/GenBank/DDBJ databases">
        <authorList>
            <consortium name="Pathogen Informatics"/>
            <person name="Doyle S."/>
        </authorList>
    </citation>
    <scope>NUCLEOTIDE SEQUENCE [LARGE SCALE GENOMIC DNA]</scope>
    <source>
        <strain evidence="1 2">NCTC11087</strain>
    </source>
</reference>
<name>A0A380LK46_9FIRM</name>
<dbReference type="GeneID" id="77461038"/>
<evidence type="ECO:0000313" key="2">
    <source>
        <dbReference type="Proteomes" id="UP000255523"/>
    </source>
</evidence>
<dbReference type="Proteomes" id="UP000255523">
    <property type="component" value="Unassembled WGS sequence"/>
</dbReference>
<gene>
    <name evidence="1" type="ORF">NCTC11087_00033</name>
</gene>
<evidence type="ECO:0000313" key="1">
    <source>
        <dbReference type="EMBL" id="SUO03182.1"/>
    </source>
</evidence>
<keyword evidence="2" id="KW-1185">Reference proteome</keyword>
<sequence>MQYKKFEELPEYLSKNGIDSPLKSDMSEKEIAQAIEKMDLSDEMIDLTGMKLDDKNVGHNVIYQNLSFNKDFNVRIVYEASYEEYDHDYDTWQYIYTTPLGWLE</sequence>
<organism evidence="1 2">
    <name type="scientific">Faecalicoccus pleomorphus</name>
    <dbReference type="NCBI Taxonomy" id="1323"/>
    <lineage>
        <taxon>Bacteria</taxon>
        <taxon>Bacillati</taxon>
        <taxon>Bacillota</taxon>
        <taxon>Erysipelotrichia</taxon>
        <taxon>Erysipelotrichales</taxon>
        <taxon>Erysipelotrichaceae</taxon>
        <taxon>Faecalicoccus</taxon>
    </lineage>
</organism>
<accession>A0A380LK46</accession>
<dbReference type="EMBL" id="UHFX01000003">
    <property type="protein sequence ID" value="SUO03182.1"/>
    <property type="molecule type" value="Genomic_DNA"/>
</dbReference>
<dbReference type="AlphaFoldDB" id="A0A380LK46"/>
<protein>
    <submittedName>
        <fullName evidence="1">Uncharacterized protein</fullName>
    </submittedName>
</protein>
<dbReference type="RefSeq" id="WP_022790606.1">
    <property type="nucleotide sequence ID" value="NZ_UHFX01000003.1"/>
</dbReference>
<proteinExistence type="predicted"/>